<reference evidence="2 3" key="1">
    <citation type="submission" date="2023-07" db="EMBL/GenBank/DDBJ databases">
        <title>Functional and genomic diversity of the sorghum phyllosphere microbiome.</title>
        <authorList>
            <person name="Shade A."/>
        </authorList>
    </citation>
    <scope>NUCLEOTIDE SEQUENCE [LARGE SCALE GENOMIC DNA]</scope>
    <source>
        <strain evidence="2 3">SORGH_AS_1064</strain>
    </source>
</reference>
<feature type="transmembrane region" description="Helical" evidence="1">
    <location>
        <begin position="345"/>
        <end position="363"/>
    </location>
</feature>
<dbReference type="Proteomes" id="UP001225072">
    <property type="component" value="Unassembled WGS sequence"/>
</dbReference>
<sequence>MSRKVLIPLLYLYALAFSVLKTLRLPNQWAVAHWMLDYRFGFIKRGLAGETFGLFFTKNESSIGILSAVILGLLYLCIVLIAVKETYRQNCSMYSVAFCLIFFLSQYMVFSAHLIGYLDHVVFLMAVLILYLIGKKQVFLPSLLASVSILVHEISFFIMFPISVLALLIPFLSGEKLSFLHLRNSGAIKRIVLFSVLPVLTLISVYAFQESNERNLYPLIHQYLIHTGFITPKYADSVASAYTKSFSYYFADESKHFFQRIFVSRCSVWYGLPILFMMLMLFKIMKKDYISIFIFILAVSVVPLLLHAIAWDTFRIWAFPFMVLFLGFYITGSQLRTQPADKRRLTIAETVFFTVAFLLITLIPNFLFDGQSERFSLPVRLIIDLPMLAAVFYLNKQVPAVYSRDVHESIKK</sequence>
<feature type="transmembrane region" description="Helical" evidence="1">
    <location>
        <begin position="63"/>
        <end position="83"/>
    </location>
</feature>
<feature type="transmembrane region" description="Helical" evidence="1">
    <location>
        <begin position="191"/>
        <end position="208"/>
    </location>
</feature>
<evidence type="ECO:0000256" key="1">
    <source>
        <dbReference type="SAM" id="Phobius"/>
    </source>
</evidence>
<feature type="transmembrane region" description="Helical" evidence="1">
    <location>
        <begin position="289"/>
        <end position="310"/>
    </location>
</feature>
<accession>A0ABU0TFB1</accession>
<evidence type="ECO:0000313" key="2">
    <source>
        <dbReference type="EMBL" id="MDQ1095741.1"/>
    </source>
</evidence>
<feature type="transmembrane region" description="Helical" evidence="1">
    <location>
        <begin position="262"/>
        <end position="282"/>
    </location>
</feature>
<feature type="transmembrane region" description="Helical" evidence="1">
    <location>
        <begin position="145"/>
        <end position="171"/>
    </location>
</feature>
<organism evidence="2 3">
    <name type="scientific">Chryseobacterium camelliae</name>
    <dbReference type="NCBI Taxonomy" id="1265445"/>
    <lineage>
        <taxon>Bacteria</taxon>
        <taxon>Pseudomonadati</taxon>
        <taxon>Bacteroidota</taxon>
        <taxon>Flavobacteriia</taxon>
        <taxon>Flavobacteriales</taxon>
        <taxon>Weeksellaceae</taxon>
        <taxon>Chryseobacterium group</taxon>
        <taxon>Chryseobacterium</taxon>
    </lineage>
</organism>
<proteinExistence type="predicted"/>
<feature type="transmembrane region" description="Helical" evidence="1">
    <location>
        <begin position="316"/>
        <end position="333"/>
    </location>
</feature>
<comment type="caution">
    <text evidence="2">The sequence shown here is derived from an EMBL/GenBank/DDBJ whole genome shotgun (WGS) entry which is preliminary data.</text>
</comment>
<evidence type="ECO:0000313" key="3">
    <source>
        <dbReference type="Proteomes" id="UP001225072"/>
    </source>
</evidence>
<dbReference type="RefSeq" id="WP_307446988.1">
    <property type="nucleotide sequence ID" value="NZ_JAUTAL010000001.1"/>
</dbReference>
<dbReference type="EMBL" id="JAUTAL010000001">
    <property type="protein sequence ID" value="MDQ1095741.1"/>
    <property type="molecule type" value="Genomic_DNA"/>
</dbReference>
<feature type="transmembrane region" description="Helical" evidence="1">
    <location>
        <begin position="90"/>
        <end position="108"/>
    </location>
</feature>
<name>A0ABU0TFB1_9FLAO</name>
<evidence type="ECO:0008006" key="4">
    <source>
        <dbReference type="Google" id="ProtNLM"/>
    </source>
</evidence>
<keyword evidence="1" id="KW-1133">Transmembrane helix</keyword>
<feature type="transmembrane region" description="Helical" evidence="1">
    <location>
        <begin position="375"/>
        <end position="394"/>
    </location>
</feature>
<keyword evidence="1" id="KW-0472">Membrane</keyword>
<keyword evidence="1" id="KW-0812">Transmembrane</keyword>
<keyword evidence="3" id="KW-1185">Reference proteome</keyword>
<protein>
    <recommendedName>
        <fullName evidence="4">Beta-carotene 15,15'-monooxygenase</fullName>
    </recommendedName>
</protein>
<gene>
    <name evidence="2" type="ORF">QE404_000888</name>
</gene>